<evidence type="ECO:0000259" key="10">
    <source>
        <dbReference type="PROSITE" id="PS50011"/>
    </source>
</evidence>
<comment type="catalytic activity">
    <reaction evidence="8">
        <text>L-seryl-[protein] + ATP = O-phospho-L-seryl-[protein] + ADP + H(+)</text>
        <dbReference type="Rhea" id="RHEA:17989"/>
        <dbReference type="Rhea" id="RHEA-COMP:9863"/>
        <dbReference type="Rhea" id="RHEA-COMP:11604"/>
        <dbReference type="ChEBI" id="CHEBI:15378"/>
        <dbReference type="ChEBI" id="CHEBI:29999"/>
        <dbReference type="ChEBI" id="CHEBI:30616"/>
        <dbReference type="ChEBI" id="CHEBI:83421"/>
        <dbReference type="ChEBI" id="CHEBI:456216"/>
        <dbReference type="EC" id="2.7.11.1"/>
    </reaction>
</comment>
<dbReference type="InterPro" id="IPR011009">
    <property type="entry name" value="Kinase-like_dom_sf"/>
</dbReference>
<accession>A0AAN6M962</accession>
<feature type="compositionally biased region" description="Basic and acidic residues" evidence="9">
    <location>
        <begin position="1"/>
        <end position="10"/>
    </location>
</feature>
<sequence length="333" mass="38158">MQKAGRDSNGGRRRAGGHDMYSSPARNNKSDVQKKTEKDKELQTRPAHHWKRVKPIGENRGGLNGGVFIVKDRKGKTFIEKRAKPDLVKNRTVMQEIIILKYLSSPSHPHITKMVDHYIDTKRCESSIYLEWCDLGGLNSLIEARVASHELFNEQDVWEWYIQLFSALTYCHYGPDPKARFQYKKPEDWQNGWDMVYHRDIKVDNILVAKGGPPGQSTAYTLKLADFGCAVARRHIWTNVKDKQLKNPWASRGWMAPEFPMFLGRTDVWQLGAVMGCICNVQCMPFFDFADPAPGYSRDLANAIATSMEEDHAKRPKADEVLNHVRERAARLL</sequence>
<evidence type="ECO:0000313" key="11">
    <source>
        <dbReference type="EMBL" id="KAK3216626.1"/>
    </source>
</evidence>
<comment type="caution">
    <text evidence="11">The sequence shown here is derived from an EMBL/GenBank/DDBJ whole genome shotgun (WGS) entry which is preliminary data.</text>
</comment>
<comment type="catalytic activity">
    <reaction evidence="7">
        <text>L-threonyl-[protein] + ATP = O-phospho-L-threonyl-[protein] + ADP + H(+)</text>
        <dbReference type="Rhea" id="RHEA:46608"/>
        <dbReference type="Rhea" id="RHEA-COMP:11060"/>
        <dbReference type="Rhea" id="RHEA-COMP:11605"/>
        <dbReference type="ChEBI" id="CHEBI:15378"/>
        <dbReference type="ChEBI" id="CHEBI:30013"/>
        <dbReference type="ChEBI" id="CHEBI:30616"/>
        <dbReference type="ChEBI" id="CHEBI:61977"/>
        <dbReference type="ChEBI" id="CHEBI:456216"/>
        <dbReference type="EC" id="2.7.11.1"/>
    </reaction>
</comment>
<evidence type="ECO:0000256" key="6">
    <source>
        <dbReference type="ARBA" id="ARBA00022840"/>
    </source>
</evidence>
<keyword evidence="12" id="KW-1185">Reference proteome</keyword>
<reference evidence="11 12" key="1">
    <citation type="submission" date="2021-02" db="EMBL/GenBank/DDBJ databases">
        <title>Genome assembly of Pseudopithomyces chartarum.</title>
        <authorList>
            <person name="Jauregui R."/>
            <person name="Singh J."/>
            <person name="Voisey C."/>
        </authorList>
    </citation>
    <scope>NUCLEOTIDE SEQUENCE [LARGE SCALE GENOMIC DNA]</scope>
    <source>
        <strain evidence="11 12">AGR01</strain>
    </source>
</reference>
<evidence type="ECO:0000256" key="5">
    <source>
        <dbReference type="ARBA" id="ARBA00022777"/>
    </source>
</evidence>
<dbReference type="Proteomes" id="UP001280581">
    <property type="component" value="Unassembled WGS sequence"/>
</dbReference>
<gene>
    <name evidence="11" type="ORF">GRF29_1g406523</name>
</gene>
<evidence type="ECO:0000256" key="9">
    <source>
        <dbReference type="SAM" id="MobiDB-lite"/>
    </source>
</evidence>
<dbReference type="AlphaFoldDB" id="A0AAN6M962"/>
<dbReference type="PROSITE" id="PS50011">
    <property type="entry name" value="PROTEIN_KINASE_DOM"/>
    <property type="match status" value="1"/>
</dbReference>
<evidence type="ECO:0000256" key="7">
    <source>
        <dbReference type="ARBA" id="ARBA00047899"/>
    </source>
</evidence>
<dbReference type="SMART" id="SM00220">
    <property type="entry name" value="S_TKc"/>
    <property type="match status" value="1"/>
</dbReference>
<dbReference type="PANTHER" id="PTHR43671">
    <property type="entry name" value="SERINE/THREONINE-PROTEIN KINASE NEK"/>
    <property type="match status" value="1"/>
</dbReference>
<dbReference type="SUPFAM" id="SSF56112">
    <property type="entry name" value="Protein kinase-like (PK-like)"/>
    <property type="match status" value="1"/>
</dbReference>
<protein>
    <recommendedName>
        <fullName evidence="1">non-specific serine/threonine protein kinase</fullName>
        <ecNumber evidence="1">2.7.11.1</ecNumber>
    </recommendedName>
</protein>
<evidence type="ECO:0000256" key="4">
    <source>
        <dbReference type="ARBA" id="ARBA00022741"/>
    </source>
</evidence>
<dbReference type="EC" id="2.7.11.1" evidence="1"/>
<dbReference type="InterPro" id="IPR050660">
    <property type="entry name" value="NEK_Ser/Thr_kinase"/>
</dbReference>
<feature type="region of interest" description="Disordered" evidence="9">
    <location>
        <begin position="1"/>
        <end position="56"/>
    </location>
</feature>
<dbReference type="GO" id="GO:0005524">
    <property type="term" value="F:ATP binding"/>
    <property type="evidence" value="ECO:0007669"/>
    <property type="project" value="UniProtKB-KW"/>
</dbReference>
<dbReference type="EMBL" id="WVTA01000001">
    <property type="protein sequence ID" value="KAK3216626.1"/>
    <property type="molecule type" value="Genomic_DNA"/>
</dbReference>
<name>A0AAN6M962_9PLEO</name>
<dbReference type="Gene3D" id="1.10.510.10">
    <property type="entry name" value="Transferase(Phosphotransferase) domain 1"/>
    <property type="match status" value="1"/>
</dbReference>
<dbReference type="PROSITE" id="PS00108">
    <property type="entry name" value="PROTEIN_KINASE_ST"/>
    <property type="match status" value="1"/>
</dbReference>
<organism evidence="11 12">
    <name type="scientific">Pseudopithomyces chartarum</name>
    <dbReference type="NCBI Taxonomy" id="1892770"/>
    <lineage>
        <taxon>Eukaryota</taxon>
        <taxon>Fungi</taxon>
        <taxon>Dikarya</taxon>
        <taxon>Ascomycota</taxon>
        <taxon>Pezizomycotina</taxon>
        <taxon>Dothideomycetes</taxon>
        <taxon>Pleosporomycetidae</taxon>
        <taxon>Pleosporales</taxon>
        <taxon>Massarineae</taxon>
        <taxon>Didymosphaeriaceae</taxon>
        <taxon>Pseudopithomyces</taxon>
    </lineage>
</organism>
<keyword evidence="3" id="KW-0808">Transferase</keyword>
<dbReference type="PANTHER" id="PTHR43671:SF98">
    <property type="entry name" value="SERINE_THREONINE-PROTEIN KINASE NEK11"/>
    <property type="match status" value="1"/>
</dbReference>
<keyword evidence="2" id="KW-0723">Serine/threonine-protein kinase</keyword>
<dbReference type="InterPro" id="IPR008271">
    <property type="entry name" value="Ser/Thr_kinase_AS"/>
</dbReference>
<keyword evidence="4" id="KW-0547">Nucleotide-binding</keyword>
<feature type="compositionally biased region" description="Basic and acidic residues" evidence="9">
    <location>
        <begin position="28"/>
        <end position="43"/>
    </location>
</feature>
<keyword evidence="5" id="KW-0418">Kinase</keyword>
<evidence type="ECO:0000313" key="12">
    <source>
        <dbReference type="Proteomes" id="UP001280581"/>
    </source>
</evidence>
<evidence type="ECO:0000256" key="1">
    <source>
        <dbReference type="ARBA" id="ARBA00012513"/>
    </source>
</evidence>
<dbReference type="Pfam" id="PF00069">
    <property type="entry name" value="Pkinase"/>
    <property type="match status" value="1"/>
</dbReference>
<evidence type="ECO:0000256" key="3">
    <source>
        <dbReference type="ARBA" id="ARBA00022679"/>
    </source>
</evidence>
<keyword evidence="6" id="KW-0067">ATP-binding</keyword>
<dbReference type="InterPro" id="IPR000719">
    <property type="entry name" value="Prot_kinase_dom"/>
</dbReference>
<proteinExistence type="predicted"/>
<evidence type="ECO:0000256" key="8">
    <source>
        <dbReference type="ARBA" id="ARBA00048679"/>
    </source>
</evidence>
<feature type="domain" description="Protein kinase" evidence="10">
    <location>
        <begin position="53"/>
        <end position="333"/>
    </location>
</feature>
<evidence type="ECO:0000256" key="2">
    <source>
        <dbReference type="ARBA" id="ARBA00022527"/>
    </source>
</evidence>
<dbReference type="GO" id="GO:0004674">
    <property type="term" value="F:protein serine/threonine kinase activity"/>
    <property type="evidence" value="ECO:0007669"/>
    <property type="project" value="UniProtKB-KW"/>
</dbReference>